<name>A0ABS6FCF8_9FIRM</name>
<organism evidence="5 6">
    <name type="scientific">Dysosmobacter acutus</name>
    <dbReference type="NCBI Taxonomy" id="2841504"/>
    <lineage>
        <taxon>Bacteria</taxon>
        <taxon>Bacillati</taxon>
        <taxon>Bacillota</taxon>
        <taxon>Clostridia</taxon>
        <taxon>Eubacteriales</taxon>
        <taxon>Oscillospiraceae</taxon>
        <taxon>Dysosmobacter</taxon>
    </lineage>
</organism>
<dbReference type="InterPro" id="IPR050097">
    <property type="entry name" value="Ferredoxin-NADP_redctase_2"/>
</dbReference>
<dbReference type="PROSITE" id="PS00573">
    <property type="entry name" value="PYRIDINE_REDOX_2"/>
    <property type="match status" value="1"/>
</dbReference>
<dbReference type="Pfam" id="PF07992">
    <property type="entry name" value="Pyr_redox_2"/>
    <property type="match status" value="1"/>
</dbReference>
<sequence>MFIFGGPDYDLIIVGSGPAGMTAAVYARRSGKTVLVIEKEKFGGQITSSPKVENFPGRLSMAGSDFANDLLHQAMENGAEFVLGTVTAVAQEGDFKSVTTEEGECYSAKAVILANGVKHRVLDLPGERELIGNGVHFCVVCDGNLYAGKKAAIIGGGNSALQEAVMLSELAAELLIVQNLAFLTGEQQLIDLLESRSNVKIIYSTVVSQYKVESGKLTGLTLKSETDGRLSEVACDGCFLAVGLVPENEQFSPVAKLDERGYYIADESCFTETEGLFVAGDCRQKAVRQLTTAASDGAVAALAACRYIDNH</sequence>
<dbReference type="Proteomes" id="UP000787672">
    <property type="component" value="Unassembled WGS sequence"/>
</dbReference>
<dbReference type="InterPro" id="IPR008255">
    <property type="entry name" value="Pyr_nucl-diS_OxRdtase_2_AS"/>
</dbReference>
<dbReference type="RefSeq" id="WP_216632434.1">
    <property type="nucleotide sequence ID" value="NZ_JAHLQN010000001.1"/>
</dbReference>
<evidence type="ECO:0000259" key="4">
    <source>
        <dbReference type="Pfam" id="PF07992"/>
    </source>
</evidence>
<evidence type="ECO:0000256" key="2">
    <source>
        <dbReference type="ARBA" id="ARBA00022827"/>
    </source>
</evidence>
<dbReference type="EMBL" id="JAHLQN010000001">
    <property type="protein sequence ID" value="MBU5627024.1"/>
    <property type="molecule type" value="Genomic_DNA"/>
</dbReference>
<gene>
    <name evidence="5" type="ORF">KQI82_08905</name>
</gene>
<keyword evidence="2" id="KW-0274">FAD</keyword>
<protein>
    <submittedName>
        <fullName evidence="5">NAD(P)/FAD-dependent oxidoreductase</fullName>
    </submittedName>
</protein>
<evidence type="ECO:0000313" key="6">
    <source>
        <dbReference type="Proteomes" id="UP000787672"/>
    </source>
</evidence>
<evidence type="ECO:0000313" key="5">
    <source>
        <dbReference type="EMBL" id="MBU5627024.1"/>
    </source>
</evidence>
<keyword evidence="1" id="KW-0285">Flavoprotein</keyword>
<reference evidence="5 6" key="1">
    <citation type="submission" date="2021-06" db="EMBL/GenBank/DDBJ databases">
        <authorList>
            <person name="Sun Q."/>
            <person name="Li D."/>
        </authorList>
    </citation>
    <scope>NUCLEOTIDE SEQUENCE [LARGE SCALE GENOMIC DNA]</scope>
    <source>
        <strain evidence="5 6">MSJ-2</strain>
    </source>
</reference>
<keyword evidence="6" id="KW-1185">Reference proteome</keyword>
<dbReference type="PANTHER" id="PTHR48105">
    <property type="entry name" value="THIOREDOXIN REDUCTASE 1-RELATED-RELATED"/>
    <property type="match status" value="1"/>
</dbReference>
<keyword evidence="3" id="KW-0560">Oxidoreductase</keyword>
<feature type="domain" description="FAD/NAD(P)-binding" evidence="4">
    <location>
        <begin position="9"/>
        <end position="297"/>
    </location>
</feature>
<comment type="caution">
    <text evidence="5">The sequence shown here is derived from an EMBL/GenBank/DDBJ whole genome shotgun (WGS) entry which is preliminary data.</text>
</comment>
<dbReference type="InterPro" id="IPR023753">
    <property type="entry name" value="FAD/NAD-binding_dom"/>
</dbReference>
<accession>A0ABS6FCF8</accession>
<evidence type="ECO:0000256" key="1">
    <source>
        <dbReference type="ARBA" id="ARBA00022630"/>
    </source>
</evidence>
<proteinExistence type="predicted"/>
<evidence type="ECO:0000256" key="3">
    <source>
        <dbReference type="ARBA" id="ARBA00023002"/>
    </source>
</evidence>